<dbReference type="InterPro" id="IPR002826">
    <property type="entry name" value="MptE-like"/>
</dbReference>
<dbReference type="Pfam" id="PF01973">
    <property type="entry name" value="MptE-like"/>
    <property type="match status" value="1"/>
</dbReference>
<dbReference type="PANTHER" id="PTHR41786">
    <property type="entry name" value="MOTILITY ACCESSORY FACTOR MAF"/>
    <property type="match status" value="1"/>
</dbReference>
<comment type="caution">
    <text evidence="2">The sequence shown here is derived from an EMBL/GenBank/DDBJ whole genome shotgun (WGS) entry which is preliminary data.</text>
</comment>
<reference evidence="2 3" key="1">
    <citation type="submission" date="2014-06" db="EMBL/GenBank/DDBJ databases">
        <authorList>
            <person name="Ngugi D.K."/>
            <person name="Blom J."/>
            <person name="Alam I."/>
            <person name="Rashid M."/>
            <person name="Baalawi W."/>
            <person name="Zhang G."/>
            <person name="Hikmawan T."/>
            <person name="Guan Y."/>
            <person name="Antunes A."/>
            <person name="Siam R."/>
            <person name="El-Dorry H."/>
            <person name="Bajic V."/>
            <person name="Stingl U."/>
        </authorList>
    </citation>
    <scope>NUCLEOTIDE SEQUENCE [LARGE SCALE GENOMIC DNA]</scope>
    <source>
        <strain evidence="2">SCGC AAA799-B03</strain>
    </source>
</reference>
<organism evidence="2 3">
    <name type="scientific">Marine Group I thaumarchaeote SCGC AAA799-B03</name>
    <dbReference type="NCBI Taxonomy" id="1502289"/>
    <lineage>
        <taxon>Archaea</taxon>
        <taxon>Nitrososphaerota</taxon>
        <taxon>Marine Group I</taxon>
    </lineage>
</organism>
<accession>A0A087S6L5</accession>
<sequence>SRHFLRNFSPLKTGSPILNFISSKDIDFTITFFKIHTATHNIDMMDENFSISEDTFHRLSLEKSKSGYENQSWDEWFNSIFSEKHSSKQRMMEDVIRKFFYKNDFDQWVQNFALNLNDIWNGSNPSTLSNANHNENASAIVIGRGPSLHKHNHLELLKKSNFSGSIICTDGALKHVLESGITPEQFPNFYVVTIESYEDVVDHYNSDYVDKYGPKITGIFTIITNPKVISRAKESKIKINWLHPLADYHEGKKSFNQLTAQMVKSKVHEKGLPAIQTGGNVGTSSWFIGWRILNCKNIGLIGLNQGWEEDDSWEKIISHGNYFKPSKLDRSSEKFKKLFPKVYNPDFTTYCILDPIVQYYSSAFREFISRSPSWVNTINATEGGSLFGERITSMKFSEFLEKYKS</sequence>
<name>A0A087S6L5_9ARCH</name>
<dbReference type="EMBL" id="JOTA01000025">
    <property type="protein sequence ID" value="KFM21369.1"/>
    <property type="molecule type" value="Genomic_DNA"/>
</dbReference>
<evidence type="ECO:0000259" key="1">
    <source>
        <dbReference type="Pfam" id="PF01973"/>
    </source>
</evidence>
<dbReference type="AlphaFoldDB" id="A0A087S6L5"/>
<protein>
    <recommendedName>
        <fullName evidence="1">6-hydroxymethylpterin diphosphokinase MptE-like domain-containing protein</fullName>
    </recommendedName>
</protein>
<evidence type="ECO:0000313" key="3">
    <source>
        <dbReference type="Proteomes" id="UP000029384"/>
    </source>
</evidence>
<feature type="domain" description="6-hydroxymethylpterin diphosphokinase MptE-like" evidence="1">
    <location>
        <begin position="111"/>
        <end position="309"/>
    </location>
</feature>
<dbReference type="Proteomes" id="UP000029384">
    <property type="component" value="Unassembled WGS sequence"/>
</dbReference>
<dbReference type="PANTHER" id="PTHR41786:SF1">
    <property type="entry name" value="6-HYDROXYMETHYLPTERIN DIPHOSPHOKINASE MPTE-LIKE DOMAIN-CONTAINING PROTEIN"/>
    <property type="match status" value="1"/>
</dbReference>
<gene>
    <name evidence="2" type="ORF">AAA799B03_01074</name>
</gene>
<keyword evidence="3" id="KW-1185">Reference proteome</keyword>
<proteinExistence type="predicted"/>
<evidence type="ECO:0000313" key="2">
    <source>
        <dbReference type="EMBL" id="KFM21369.1"/>
    </source>
</evidence>
<feature type="non-terminal residue" evidence="2">
    <location>
        <position position="1"/>
    </location>
</feature>